<dbReference type="GO" id="GO:0004857">
    <property type="term" value="F:enzyme inhibitor activity"/>
    <property type="evidence" value="ECO:0007669"/>
    <property type="project" value="TreeGrafter"/>
</dbReference>
<feature type="compositionally biased region" description="Polar residues" evidence="2">
    <location>
        <begin position="498"/>
        <end position="507"/>
    </location>
</feature>
<evidence type="ECO:0000256" key="1">
    <source>
        <dbReference type="ARBA" id="ARBA00022737"/>
    </source>
</evidence>
<evidence type="ECO:0000313" key="3">
    <source>
        <dbReference type="EMBL" id="CAH1779233.1"/>
    </source>
</evidence>
<gene>
    <name evidence="3" type="ORF">OFUS_LOCUS6061</name>
</gene>
<keyword evidence="4" id="KW-1185">Reference proteome</keyword>
<dbReference type="AlphaFoldDB" id="A0A8J1TTU1"/>
<dbReference type="GO" id="GO:0005737">
    <property type="term" value="C:cytoplasm"/>
    <property type="evidence" value="ECO:0007669"/>
    <property type="project" value="TreeGrafter"/>
</dbReference>
<dbReference type="PRINTS" id="PR01415">
    <property type="entry name" value="ANKYRIN"/>
</dbReference>
<dbReference type="GO" id="GO:0017020">
    <property type="term" value="F:myosin phosphatase regulator activity"/>
    <property type="evidence" value="ECO:0007669"/>
    <property type="project" value="TreeGrafter"/>
</dbReference>
<dbReference type="EMBL" id="CAIIXF020000003">
    <property type="protein sequence ID" value="CAH1779233.1"/>
    <property type="molecule type" value="Genomic_DNA"/>
</dbReference>
<dbReference type="OrthoDB" id="19014at2759"/>
<dbReference type="SUPFAM" id="SSF48403">
    <property type="entry name" value="Ankyrin repeat"/>
    <property type="match status" value="1"/>
</dbReference>
<organism evidence="3 4">
    <name type="scientific">Owenia fusiformis</name>
    <name type="common">Polychaete worm</name>
    <dbReference type="NCBI Taxonomy" id="6347"/>
    <lineage>
        <taxon>Eukaryota</taxon>
        <taxon>Metazoa</taxon>
        <taxon>Spiralia</taxon>
        <taxon>Lophotrochozoa</taxon>
        <taxon>Annelida</taxon>
        <taxon>Polychaeta</taxon>
        <taxon>Sedentaria</taxon>
        <taxon>Canalipalpata</taxon>
        <taxon>Sabellida</taxon>
        <taxon>Oweniida</taxon>
        <taxon>Oweniidae</taxon>
        <taxon>Owenia</taxon>
    </lineage>
</organism>
<feature type="compositionally biased region" description="Polar residues" evidence="2">
    <location>
        <begin position="357"/>
        <end position="375"/>
    </location>
</feature>
<dbReference type="PROSITE" id="PS50088">
    <property type="entry name" value="ANK_REPEAT"/>
    <property type="match status" value="4"/>
</dbReference>
<evidence type="ECO:0000313" key="4">
    <source>
        <dbReference type="Proteomes" id="UP000749559"/>
    </source>
</evidence>
<feature type="region of interest" description="Disordered" evidence="2">
    <location>
        <begin position="331"/>
        <end position="434"/>
    </location>
</feature>
<protein>
    <submittedName>
        <fullName evidence="3">Uncharacterized protein</fullName>
    </submittedName>
</protein>
<proteinExistence type="predicted"/>
<dbReference type="Proteomes" id="UP000749559">
    <property type="component" value="Unassembled WGS sequence"/>
</dbReference>
<feature type="compositionally biased region" description="Basic and acidic residues" evidence="2">
    <location>
        <begin position="377"/>
        <end position="394"/>
    </location>
</feature>
<accession>A0A8J1TTU1</accession>
<dbReference type="InterPro" id="IPR036770">
    <property type="entry name" value="Ankyrin_rpt-contain_sf"/>
</dbReference>
<feature type="compositionally biased region" description="Basic residues" evidence="2">
    <location>
        <begin position="28"/>
        <end position="39"/>
    </location>
</feature>
<name>A0A8J1TTU1_OWEFU</name>
<dbReference type="SMART" id="SM00248">
    <property type="entry name" value="ANK"/>
    <property type="match status" value="4"/>
</dbReference>
<dbReference type="PANTHER" id="PTHR24179">
    <property type="entry name" value="PROTEIN PHOSPHATASE 1 REGULATORY SUBUNIT 12"/>
    <property type="match status" value="1"/>
</dbReference>
<feature type="compositionally biased region" description="Basic and acidic residues" evidence="2">
    <location>
        <begin position="549"/>
        <end position="564"/>
    </location>
</feature>
<reference evidence="3" key="1">
    <citation type="submission" date="2022-03" db="EMBL/GenBank/DDBJ databases">
        <authorList>
            <person name="Martin C."/>
        </authorList>
    </citation>
    <scope>NUCLEOTIDE SEQUENCE</scope>
</reference>
<feature type="compositionally biased region" description="Low complexity" evidence="2">
    <location>
        <begin position="528"/>
        <end position="545"/>
    </location>
</feature>
<dbReference type="PROSITE" id="PS50297">
    <property type="entry name" value="ANK_REP_REGION"/>
    <property type="match status" value="4"/>
</dbReference>
<dbReference type="FunFam" id="1.25.40.20:FF:000198">
    <property type="entry name" value="Myosin binding subunit, isoform P"/>
    <property type="match status" value="1"/>
</dbReference>
<dbReference type="Pfam" id="PF12796">
    <property type="entry name" value="Ank_2"/>
    <property type="match status" value="2"/>
</dbReference>
<dbReference type="InterPro" id="IPR002110">
    <property type="entry name" value="Ankyrin_rpt"/>
</dbReference>
<sequence>MSLKLKLAEHTELVAEMPLVEKMTQHERLKHARKRRSQQMRRWANYDKLMDRESKKRKNANNNSTKNSRPKKRTTRLKFVNSIKLLEAAGRNDVDEVRSLLLDGVSPDVTNEDGLTALHQCCIDDLEEMLRLLIEFGANVNAKDSELWTPLHAAATCGHTHLCKYLIDKGAELLSVNADGNMPYDITEKEDTLNYIENEMAKRGVTQELIDETRLATEKQMLEDLQFLANNKGDLEFRDSSGATPLHIASANGFLQVVEFLLDQRVNVDAPDNDRWGPVHAAACWGHPVIMELLVQAGADIDATTKHGETPFDICEDPDFKERILEMKDEIEFKKSNNRGSGTIDSRTGVRKHPSRSDQSSITKHPSNASASVRRTSMREKGQISRKEAKDEGKYLASISIDNDLNEVPSPEPEENGFDDSTPPLPPTTEPPFDDQLEPAEVAMVTVDVAISQDNGLDTIERKNIVEKEFDQRHSLIKEDVPKTTEGSIYQKDKRPESSMSLKTAATTEPIKTKVKQSESVPDNIKLSSTPVPVSTSTPIAVTVPANTKKQEDKKENSNKENVEIKSSQNDSQPRDIVPTEEHLKTLEDAASPTQSSFTSQNSVTLAELKKQRSEVLRNSLRVSDPKSVTDALKQIDNEEKAKAANNSHNGTFAKPGEQPLKKFTAYNQSEIIGGNDKKNRCCIVM</sequence>
<comment type="caution">
    <text evidence="3">The sequence shown here is derived from an EMBL/GenBank/DDBJ whole genome shotgun (WGS) entry which is preliminary data.</text>
</comment>
<dbReference type="InterPro" id="IPR051226">
    <property type="entry name" value="PP1_Regulatory_Subunit"/>
</dbReference>
<evidence type="ECO:0000256" key="2">
    <source>
        <dbReference type="SAM" id="MobiDB-lite"/>
    </source>
</evidence>
<keyword evidence="1" id="KW-0677">Repeat</keyword>
<dbReference type="Gene3D" id="1.25.40.20">
    <property type="entry name" value="Ankyrin repeat-containing domain"/>
    <property type="match status" value="2"/>
</dbReference>
<feature type="region of interest" description="Disordered" evidence="2">
    <location>
        <begin position="494"/>
        <end position="576"/>
    </location>
</feature>
<feature type="region of interest" description="Disordered" evidence="2">
    <location>
        <begin position="25"/>
        <end position="74"/>
    </location>
</feature>
<dbReference type="PANTHER" id="PTHR24179:SF29">
    <property type="entry name" value="LD46604P"/>
    <property type="match status" value="1"/>
</dbReference>
<feature type="compositionally biased region" description="Basic and acidic residues" evidence="2">
    <location>
        <begin position="44"/>
        <end position="54"/>
    </location>
</feature>